<evidence type="ECO:0000256" key="2">
    <source>
        <dbReference type="RuleBase" id="RU362097"/>
    </source>
</evidence>
<dbReference type="SUPFAM" id="SSF56954">
    <property type="entry name" value="Outer membrane efflux proteins (OEP)"/>
    <property type="match status" value="1"/>
</dbReference>
<protein>
    <submittedName>
        <fullName evidence="4">RND transporter</fullName>
    </submittedName>
</protein>
<sequence length="480" mass="52626">MKQKKNNFLIKPAFYLVGSLVLSGCQSLVWPDYLRPKVDTPDRYVEISQDAAKNQIAKDWWTLYQDETLNTLIASALKHNTDIKVAVANIEQADAVMKEAGTLLYPTVALDAGGTRSRVTEAGAFPVFGDNPRESYNFKFGTNFELDFWGKLSRTKESARASALSSRYAKDTVELSLTGLVANQYLSLRSLEKQIQIAEQNLVSRDESLALTKRRLEGGIVSALDVYQAEVASANLRAQISDLKRLQSLSLNQLALLTGDMGLAVRGLEQAQADMMALPIPPVPPIGLPSSLLESRPDVRQAEAQMVAANANIAVAKAALYPSISLTASWGGESLELQDVLKSAARIWTGGLSLNLPIFNGGRLNARVDQEAAKQKKTLATYERTIQTAFTEVNDALINLRQQTQREQSLLTSQDSAKKMLALSENRYQSGYSAYIEVLDAQRTYNEASLAFVQARQARLSASVDLFKVLGGGWQAAEVK</sequence>
<dbReference type="PANTHER" id="PTHR30203:SF30">
    <property type="entry name" value="OUTER MEMBRANE PROTEIN-RELATED"/>
    <property type="match status" value="1"/>
</dbReference>
<keyword evidence="2" id="KW-1134">Transmembrane beta strand</keyword>
<dbReference type="Gene3D" id="2.20.200.10">
    <property type="entry name" value="Outer membrane efflux proteins (OEP)"/>
    <property type="match status" value="1"/>
</dbReference>
<comment type="caution">
    <text evidence="4">The sequence shown here is derived from an EMBL/GenBank/DDBJ whole genome shotgun (WGS) entry which is preliminary data.</text>
</comment>
<dbReference type="STRING" id="1132855.GCA_000384255_01877"/>
<gene>
    <name evidence="4" type="ORF">DCW48_03750</name>
</gene>
<comment type="subcellular location">
    <subcellularLocation>
        <location evidence="2">Cell membrane</location>
        <topology evidence="2">Lipid-anchor</topology>
    </subcellularLocation>
</comment>
<evidence type="ECO:0000313" key="4">
    <source>
        <dbReference type="EMBL" id="HBA08769.1"/>
    </source>
</evidence>
<keyword evidence="2" id="KW-0812">Transmembrane</keyword>
<dbReference type="EMBL" id="DNAA01000090">
    <property type="protein sequence ID" value="HBA08769.1"/>
    <property type="molecule type" value="Genomic_DNA"/>
</dbReference>
<dbReference type="GO" id="GO:0005886">
    <property type="term" value="C:plasma membrane"/>
    <property type="evidence" value="ECO:0007669"/>
    <property type="project" value="UniProtKB-SubCell"/>
</dbReference>
<keyword evidence="2" id="KW-0449">Lipoprotein</keyword>
<organism evidence="4 5">
    <name type="scientific">Methylotenera mobilis</name>
    <dbReference type="NCBI Taxonomy" id="359408"/>
    <lineage>
        <taxon>Bacteria</taxon>
        <taxon>Pseudomonadati</taxon>
        <taxon>Pseudomonadota</taxon>
        <taxon>Betaproteobacteria</taxon>
        <taxon>Nitrosomonadales</taxon>
        <taxon>Methylophilaceae</taxon>
        <taxon>Methylotenera</taxon>
    </lineage>
</organism>
<dbReference type="InterPro" id="IPR003423">
    <property type="entry name" value="OMP_efflux"/>
</dbReference>
<dbReference type="InterPro" id="IPR010131">
    <property type="entry name" value="MdtP/NodT-like"/>
</dbReference>
<keyword evidence="2" id="KW-0564">Palmitate</keyword>
<feature type="coiled-coil region" evidence="3">
    <location>
        <begin position="181"/>
        <end position="208"/>
    </location>
</feature>
<accession>A0A351R9P8</accession>
<reference evidence="4 5" key="1">
    <citation type="journal article" date="2018" name="Nat. Biotechnol.">
        <title>A standardized bacterial taxonomy based on genome phylogeny substantially revises the tree of life.</title>
        <authorList>
            <person name="Parks D.H."/>
            <person name="Chuvochina M."/>
            <person name="Waite D.W."/>
            <person name="Rinke C."/>
            <person name="Skarshewski A."/>
            <person name="Chaumeil P.A."/>
            <person name="Hugenholtz P."/>
        </authorList>
    </citation>
    <scope>NUCLEOTIDE SEQUENCE [LARGE SCALE GENOMIC DNA]</scope>
    <source>
        <strain evidence="4">UBA9958</strain>
    </source>
</reference>
<comment type="similarity">
    <text evidence="1 2">Belongs to the outer membrane factor (OMF) (TC 1.B.17) family.</text>
</comment>
<evidence type="ECO:0000256" key="1">
    <source>
        <dbReference type="ARBA" id="ARBA00007613"/>
    </source>
</evidence>
<dbReference type="AlphaFoldDB" id="A0A351R9P8"/>
<dbReference type="Pfam" id="PF02321">
    <property type="entry name" value="OEP"/>
    <property type="match status" value="2"/>
</dbReference>
<evidence type="ECO:0000256" key="3">
    <source>
        <dbReference type="SAM" id="Coils"/>
    </source>
</evidence>
<evidence type="ECO:0000313" key="5">
    <source>
        <dbReference type="Proteomes" id="UP000264313"/>
    </source>
</evidence>
<dbReference type="NCBIfam" id="TIGR01845">
    <property type="entry name" value="outer_NodT"/>
    <property type="match status" value="1"/>
</dbReference>
<dbReference type="GO" id="GO:0015562">
    <property type="term" value="F:efflux transmembrane transporter activity"/>
    <property type="evidence" value="ECO:0007669"/>
    <property type="project" value="InterPro"/>
</dbReference>
<dbReference type="Gene3D" id="1.20.1600.10">
    <property type="entry name" value="Outer membrane efflux proteins (OEP)"/>
    <property type="match status" value="1"/>
</dbReference>
<keyword evidence="3" id="KW-0175">Coiled coil</keyword>
<proteinExistence type="inferred from homology"/>
<name>A0A351R9P8_9PROT</name>
<dbReference type="PROSITE" id="PS51257">
    <property type="entry name" value="PROKAR_LIPOPROTEIN"/>
    <property type="match status" value="1"/>
</dbReference>
<dbReference type="PANTHER" id="PTHR30203">
    <property type="entry name" value="OUTER MEMBRANE CATION EFFLUX PROTEIN"/>
    <property type="match status" value="1"/>
</dbReference>
<dbReference type="Proteomes" id="UP000264313">
    <property type="component" value="Unassembled WGS sequence"/>
</dbReference>
<keyword evidence="2" id="KW-0472">Membrane</keyword>